<dbReference type="PANTHER" id="PTHR11265">
    <property type="entry name" value="S-ADENOSYL-METHYLTRANSFERASE MRAW"/>
    <property type="match status" value="1"/>
</dbReference>
<dbReference type="RefSeq" id="WP_216687022.1">
    <property type="nucleotide sequence ID" value="NZ_CAUPKR010000012.1"/>
</dbReference>
<name>A0ABS6GNI6_9BACI</name>
<comment type="similarity">
    <text evidence="1">Belongs to the methyltransferase superfamily. RsmH family.</text>
</comment>
<feature type="binding site" evidence="1">
    <location>
        <position position="79"/>
    </location>
    <ligand>
        <name>S-adenosyl-L-methionine</name>
        <dbReference type="ChEBI" id="CHEBI:59789"/>
    </ligand>
</feature>
<dbReference type="Proteomes" id="UP000812672">
    <property type="component" value="Unassembled WGS sequence"/>
</dbReference>
<proteinExistence type="inferred from homology"/>
<feature type="binding site" evidence="1">
    <location>
        <position position="100"/>
    </location>
    <ligand>
        <name>S-adenosyl-L-methionine</name>
        <dbReference type="ChEBI" id="CHEBI:59789"/>
    </ligand>
</feature>
<dbReference type="EC" id="2.1.1.199" evidence="1"/>
<protein>
    <recommendedName>
        <fullName evidence="1">Ribosomal RNA small subunit methyltransferase H</fullName>
        <ecNumber evidence="1">2.1.1.199</ecNumber>
    </recommendedName>
    <alternativeName>
        <fullName evidence="1">16S rRNA m(4)C1402 methyltransferase</fullName>
    </alternativeName>
    <alternativeName>
        <fullName evidence="1">rRNA (cytosine-N(4)-)-methyltransferase RsmH</fullName>
    </alternativeName>
</protein>
<dbReference type="NCBIfam" id="TIGR00006">
    <property type="entry name" value="16S rRNA (cytosine(1402)-N(4))-methyltransferase RsmH"/>
    <property type="match status" value="1"/>
</dbReference>
<feature type="binding site" evidence="1">
    <location>
        <position position="52"/>
    </location>
    <ligand>
        <name>S-adenosyl-L-methionine</name>
        <dbReference type="ChEBI" id="CHEBI:59789"/>
    </ligand>
</feature>
<reference evidence="3 4" key="1">
    <citation type="journal article" date="2011" name="Int. J. Syst. Evol. Microbiol.">
        <title>Allobacillus halotolerans gen. nov., sp. nov. isolated from shrimp paste.</title>
        <authorList>
            <person name="Sheu S.Y."/>
            <person name="Arun A.B."/>
            <person name="Jiang S.R."/>
            <person name="Young C.C."/>
            <person name="Chen W.M."/>
        </authorList>
    </citation>
    <scope>NUCLEOTIDE SEQUENCE [LARGE SCALE GENOMIC DNA]</scope>
    <source>
        <strain evidence="3 4">LMG 24826</strain>
    </source>
</reference>
<keyword evidence="1" id="KW-0698">rRNA processing</keyword>
<evidence type="ECO:0000256" key="2">
    <source>
        <dbReference type="SAM" id="Coils"/>
    </source>
</evidence>
<evidence type="ECO:0000256" key="1">
    <source>
        <dbReference type="HAMAP-Rule" id="MF_01007"/>
    </source>
</evidence>
<accession>A0ABS6GNI6</accession>
<comment type="subcellular location">
    <subcellularLocation>
        <location evidence="1">Cytoplasm</location>
    </subcellularLocation>
</comment>
<dbReference type="GO" id="GO:0032259">
    <property type="term" value="P:methylation"/>
    <property type="evidence" value="ECO:0007669"/>
    <property type="project" value="UniProtKB-KW"/>
</dbReference>
<feature type="coiled-coil region" evidence="2">
    <location>
        <begin position="51"/>
        <end position="85"/>
    </location>
</feature>
<dbReference type="Pfam" id="PF01795">
    <property type="entry name" value="Methyltransf_5"/>
    <property type="match status" value="1"/>
</dbReference>
<keyword evidence="1 3" id="KW-0489">Methyltransferase</keyword>
<comment type="catalytic activity">
    <reaction evidence="1">
        <text>cytidine(1402) in 16S rRNA + S-adenosyl-L-methionine = N(4)-methylcytidine(1402) in 16S rRNA + S-adenosyl-L-homocysteine + H(+)</text>
        <dbReference type="Rhea" id="RHEA:42928"/>
        <dbReference type="Rhea" id="RHEA-COMP:10286"/>
        <dbReference type="Rhea" id="RHEA-COMP:10287"/>
        <dbReference type="ChEBI" id="CHEBI:15378"/>
        <dbReference type="ChEBI" id="CHEBI:57856"/>
        <dbReference type="ChEBI" id="CHEBI:59789"/>
        <dbReference type="ChEBI" id="CHEBI:74506"/>
        <dbReference type="ChEBI" id="CHEBI:82748"/>
        <dbReference type="EC" id="2.1.1.199"/>
    </reaction>
</comment>
<dbReference type="EMBL" id="JAHLZF010000006">
    <property type="protein sequence ID" value="MBU6080463.1"/>
    <property type="molecule type" value="Genomic_DNA"/>
</dbReference>
<evidence type="ECO:0000313" key="3">
    <source>
        <dbReference type="EMBL" id="MBU6080463.1"/>
    </source>
</evidence>
<feature type="binding site" evidence="1">
    <location>
        <position position="107"/>
    </location>
    <ligand>
        <name>S-adenosyl-L-methionine</name>
        <dbReference type="ChEBI" id="CHEBI:59789"/>
    </ligand>
</feature>
<gene>
    <name evidence="1 3" type="primary">rsmH</name>
    <name evidence="3" type="ORF">KQ486_05490</name>
</gene>
<organism evidence="3 4">
    <name type="scientific">Allobacillus halotolerans</name>
    <dbReference type="NCBI Taxonomy" id="570278"/>
    <lineage>
        <taxon>Bacteria</taxon>
        <taxon>Bacillati</taxon>
        <taxon>Bacillota</taxon>
        <taxon>Bacilli</taxon>
        <taxon>Bacillales</taxon>
        <taxon>Bacillaceae</taxon>
        <taxon>Allobacillus</taxon>
    </lineage>
</organism>
<comment type="caution">
    <text evidence="3">The sequence shown here is derived from an EMBL/GenBank/DDBJ whole genome shotgun (WGS) entry which is preliminary data.</text>
</comment>
<dbReference type="InterPro" id="IPR002903">
    <property type="entry name" value="RsmH"/>
</dbReference>
<dbReference type="PANTHER" id="PTHR11265:SF0">
    <property type="entry name" value="12S RRNA N4-METHYLCYTIDINE METHYLTRANSFERASE"/>
    <property type="match status" value="1"/>
</dbReference>
<keyword evidence="4" id="KW-1185">Reference proteome</keyword>
<feature type="binding site" evidence="1">
    <location>
        <begin position="32"/>
        <end position="34"/>
    </location>
    <ligand>
        <name>S-adenosyl-L-methionine</name>
        <dbReference type="ChEBI" id="CHEBI:59789"/>
    </ligand>
</feature>
<comment type="function">
    <text evidence="1">Specifically methylates the N4 position of cytidine in position 1402 (C1402) of 16S rRNA.</text>
</comment>
<dbReference type="HAMAP" id="MF_01007">
    <property type="entry name" value="16SrRNA_methyltr_H"/>
    <property type="match status" value="1"/>
</dbReference>
<sequence>MFEHFSVLNQETIEGLSIQPNGTYVDCTLGGAGHSKKIIEKLTEKGHLVAFDQDETAIEHARELLSEYENQVTFIHRNFSQLEEALDELDISEVEGIVFDLGVSSPQLDQIERGFSYHNDAPLDMRMNQTQKLSAYEVVNHWTYEQLVKSFFRYGEEKFSKQIARNIERKREEKPIETTLELVEIIKEAIPAPARRKGGHPAKRIFQAIRIAVNDELNVFEEALHQAARKVAIGGRIAVITFHSLEDKICKQAMKKWSTPEDVPKEIPLLPEEIQPPFKLINKKPIVPNENELDENRRSRSAKLRICEKVTEWDEKYALNGKGK</sequence>
<keyword evidence="1" id="KW-0949">S-adenosyl-L-methionine</keyword>
<dbReference type="PIRSF" id="PIRSF004486">
    <property type="entry name" value="MraW"/>
    <property type="match status" value="1"/>
</dbReference>
<keyword evidence="1 3" id="KW-0808">Transferase</keyword>
<evidence type="ECO:0000313" key="4">
    <source>
        <dbReference type="Proteomes" id="UP000812672"/>
    </source>
</evidence>
<keyword evidence="1" id="KW-0963">Cytoplasm</keyword>
<keyword evidence="2" id="KW-0175">Coiled coil</keyword>
<dbReference type="GO" id="GO:0008168">
    <property type="term" value="F:methyltransferase activity"/>
    <property type="evidence" value="ECO:0007669"/>
    <property type="project" value="UniProtKB-KW"/>
</dbReference>